<dbReference type="Pfam" id="PF23134">
    <property type="entry name" value="TRIP4_3rd"/>
    <property type="match status" value="1"/>
</dbReference>
<dbReference type="InterPro" id="IPR056994">
    <property type="entry name" value="TRI4_N"/>
</dbReference>
<dbReference type="InterPro" id="IPR007374">
    <property type="entry name" value="ASCH_domain"/>
</dbReference>
<dbReference type="FunCoup" id="A0A6J0C137">
    <property type="interactions" value="1088"/>
</dbReference>
<dbReference type="GO" id="GO:0180022">
    <property type="term" value="C:RQC-trigger complex"/>
    <property type="evidence" value="ECO:0007669"/>
    <property type="project" value="InterPro"/>
</dbReference>
<evidence type="ECO:0000259" key="2">
    <source>
        <dbReference type="SMART" id="SM01022"/>
    </source>
</evidence>
<dbReference type="GeneID" id="107224636"/>
<gene>
    <name evidence="4" type="primary">LOC107224636</name>
</gene>
<reference evidence="4" key="1">
    <citation type="submission" date="2025-08" db="UniProtKB">
        <authorList>
            <consortium name="RefSeq"/>
        </authorList>
    </citation>
    <scope>IDENTIFICATION</scope>
    <source>
        <tissue evidence="4">Thorax and Abdomen</tissue>
    </source>
</reference>
<dbReference type="GO" id="GO:0005634">
    <property type="term" value="C:nucleus"/>
    <property type="evidence" value="ECO:0007669"/>
    <property type="project" value="InterPro"/>
</dbReference>
<name>A0A6J0C137_NEOLC</name>
<dbReference type="Gene3D" id="2.30.130.30">
    <property type="entry name" value="Hypothetical protein"/>
    <property type="match status" value="1"/>
</dbReference>
<dbReference type="PANTHER" id="PTHR12963:SF4">
    <property type="entry name" value="ACTIVATING SIGNAL COINTEGRATOR 1"/>
    <property type="match status" value="1"/>
</dbReference>
<accession>A0A6J0C137</accession>
<dbReference type="Pfam" id="PF04266">
    <property type="entry name" value="ASCH"/>
    <property type="match status" value="1"/>
</dbReference>
<dbReference type="FunFam" id="2.30.130.30:FF:000006">
    <property type="entry name" value="Putative_zinc_finger_motif_-_C2HC5-type /ASCH_domain_containing_protein_-_putative"/>
    <property type="match status" value="1"/>
</dbReference>
<sequence length="508" mass="58385">MESWLQENLSGLLDFPVPTDLTSYILQMQNARDLDEYLKTLLNYDNPRHRQFVSELKKRQAANNDLMGYKKSSILETSINQKQNEKKKGKSKGSNQQTQMQENIKPERVEKKKTKFVNLYSQEGRDRETIMLKGRHKCNCEAKKHSLINNCISCGRIVCIQEGAGPCFCCGDLVCSPEQQALISSNSRQADNLYNKLMDRKPPKDVEESLKHRNKLLEYDRNSARRTEVIDDECDYYQTNSVWLSNSEREKLEKYESDVRAKKYGSRLNRKVTLDFAGREVIDDAAFIDEANDQVLRSITEFRPGSTTMSSNACPTIEFNQPSYVDVGILDSKRSKNLNSTSFGHNRIQDKEFLEMVDEGLCLSMHQPYASLLVSGIKTHEGRTWYSAHRGRLWIAAASKVPSTEEITTLENRYRVLKNENIKFPTNYPTGCLLGCVTVVDVLSEEDYRKQYPDGDSESPYIFICEDCHELPIRFPMQGKHKIYKLDSKIHQAAVKSLQRKMKLQAGT</sequence>
<dbReference type="CDD" id="cd06554">
    <property type="entry name" value="ASCH_ASC-1_like"/>
    <property type="match status" value="1"/>
</dbReference>
<dbReference type="OrthoDB" id="338816at2759"/>
<dbReference type="SMART" id="SM01022">
    <property type="entry name" value="ASCH"/>
    <property type="match status" value="1"/>
</dbReference>
<dbReference type="GO" id="GO:0072344">
    <property type="term" value="P:rescue of stalled ribosome"/>
    <property type="evidence" value="ECO:0007669"/>
    <property type="project" value="InterPro"/>
</dbReference>
<evidence type="ECO:0000256" key="1">
    <source>
        <dbReference type="SAM" id="MobiDB-lite"/>
    </source>
</evidence>
<dbReference type="InterPro" id="IPR009349">
    <property type="entry name" value="TRIP4/RQT4_C2HC5_Znf"/>
</dbReference>
<dbReference type="AlphaFoldDB" id="A0A6J0C137"/>
<keyword evidence="3" id="KW-1185">Reference proteome</keyword>
<evidence type="ECO:0000313" key="4">
    <source>
        <dbReference type="RefSeq" id="XP_015520260.1"/>
    </source>
</evidence>
<dbReference type="Pfam" id="PF06221">
    <property type="entry name" value="zf-C2HC5"/>
    <property type="match status" value="1"/>
</dbReference>
<evidence type="ECO:0000313" key="3">
    <source>
        <dbReference type="Proteomes" id="UP000829291"/>
    </source>
</evidence>
<dbReference type="InParanoid" id="A0A6J0C137"/>
<dbReference type="InterPro" id="IPR015947">
    <property type="entry name" value="PUA-like_sf"/>
</dbReference>
<proteinExistence type="predicted"/>
<feature type="domain" description="ASCH" evidence="2">
    <location>
        <begin position="363"/>
        <end position="472"/>
    </location>
</feature>
<dbReference type="KEGG" id="nlo:107224636"/>
<dbReference type="PANTHER" id="PTHR12963">
    <property type="entry name" value="THYROID RECEPTOR INTERACTING PROTEIN RELATED"/>
    <property type="match status" value="1"/>
</dbReference>
<dbReference type="RefSeq" id="XP_015520260.1">
    <property type="nucleotide sequence ID" value="XM_015664774.2"/>
</dbReference>
<dbReference type="SUPFAM" id="SSF88697">
    <property type="entry name" value="PUA domain-like"/>
    <property type="match status" value="1"/>
</dbReference>
<feature type="region of interest" description="Disordered" evidence="1">
    <location>
        <begin position="79"/>
        <end position="104"/>
    </location>
</feature>
<dbReference type="Proteomes" id="UP000829291">
    <property type="component" value="Chromosome 1"/>
</dbReference>
<protein>
    <submittedName>
        <fullName evidence="4">Activating signal cointegrator 1</fullName>
    </submittedName>
</protein>
<organism evidence="4">
    <name type="scientific">Neodiprion lecontei</name>
    <name type="common">Redheaded pine sawfly</name>
    <dbReference type="NCBI Taxonomy" id="441921"/>
    <lineage>
        <taxon>Eukaryota</taxon>
        <taxon>Metazoa</taxon>
        <taxon>Ecdysozoa</taxon>
        <taxon>Arthropoda</taxon>
        <taxon>Hexapoda</taxon>
        <taxon>Insecta</taxon>
        <taxon>Pterygota</taxon>
        <taxon>Neoptera</taxon>
        <taxon>Endopterygota</taxon>
        <taxon>Hymenoptera</taxon>
        <taxon>Tenthredinoidea</taxon>
        <taxon>Diprionidae</taxon>
        <taxon>Diprioninae</taxon>
        <taxon>Neodiprion</taxon>
    </lineage>
</organism>
<dbReference type="InterPro" id="IPR039128">
    <property type="entry name" value="TRIP4-like"/>
</dbReference>
<dbReference type="Pfam" id="PF23135">
    <property type="entry name" value="TRI4_N"/>
    <property type="match status" value="1"/>
</dbReference>
<dbReference type="GO" id="GO:0008270">
    <property type="term" value="F:zinc ion binding"/>
    <property type="evidence" value="ECO:0007669"/>
    <property type="project" value="InterPro"/>
</dbReference>
<dbReference type="InterPro" id="IPR056993">
    <property type="entry name" value="TRIP4_3rd_dom"/>
</dbReference>